<evidence type="ECO:0000259" key="13">
    <source>
        <dbReference type="SMART" id="SM01192"/>
    </source>
</evidence>
<sequence length="409" mass="45369">MTPKIKSIDCHKLVNSRGDWTIETHVELTDGSVGVQAIPDGASKGQNEAISIEPEKAVDIVSTVINDALKGEDPFEQDVLDEVLISMDGTPNKSHLGGNSILSVSLAIAEASAMSKEMELYEYLSVLYTGKKKMRHEVRFPTPVFNILNGGKHAHNGLSFQEFMVIPSPKKNFVEAMEMGVDVYHQLKKNLTADNYDIDVGDEGGFAPNGLTVGKALTYIKSAASEKFKPGEDVFFGMDVAAESFYKHGKYCVDEEELKNDNVEMGLYYSNLIKKFELIYIEDPFYEKDIEGWGQFFKKEGKKLMIVGDDLVVTNTKFLSMAISQSLINAVIVKPNQIGTLTETLRFIKMAKENNLATIISHRSGDTAEDTFIADLALAVDADFIKSGAPVRGERVAKYNRLLEIYFKD</sequence>
<feature type="domain" description="Enolase N-terminal" evidence="14">
    <location>
        <begin position="5"/>
        <end position="124"/>
    </location>
</feature>
<dbReference type="AlphaFoldDB" id="A0A7X9DJN1"/>
<evidence type="ECO:0000256" key="4">
    <source>
        <dbReference type="ARBA" id="ARBA00017068"/>
    </source>
</evidence>
<dbReference type="GO" id="GO:0000287">
    <property type="term" value="F:magnesium ion binding"/>
    <property type="evidence" value="ECO:0007669"/>
    <property type="project" value="UniProtKB-UniRule"/>
</dbReference>
<keyword evidence="5 9" id="KW-0964">Secreted</keyword>
<proteinExistence type="inferred from homology"/>
<feature type="binding site" evidence="9 12">
    <location>
        <position position="309"/>
    </location>
    <ligand>
        <name>Mg(2+)</name>
        <dbReference type="ChEBI" id="CHEBI:18420"/>
    </ligand>
</feature>
<evidence type="ECO:0000256" key="1">
    <source>
        <dbReference type="ARBA" id="ARBA00005031"/>
    </source>
</evidence>
<dbReference type="HAMAP" id="MF_00318">
    <property type="entry name" value="Enolase"/>
    <property type="match status" value="1"/>
</dbReference>
<feature type="binding site" evidence="9">
    <location>
        <position position="386"/>
    </location>
    <ligand>
        <name>(2R)-2-phosphoglycerate</name>
        <dbReference type="ChEBI" id="CHEBI:58289"/>
    </ligand>
</feature>
<dbReference type="UniPathway" id="UPA00109">
    <property type="reaction ID" value="UER00187"/>
</dbReference>
<comment type="cofactor">
    <cofactor evidence="12">
        <name>Mg(2+)</name>
        <dbReference type="ChEBI" id="CHEBI:18420"/>
    </cofactor>
    <text evidence="12">Mg(2+) is required for catalysis and for stabilizing the dimer.</text>
</comment>
<evidence type="ECO:0000259" key="14">
    <source>
        <dbReference type="SMART" id="SM01193"/>
    </source>
</evidence>
<keyword evidence="9 12" id="KW-0479">Metal-binding</keyword>
<evidence type="ECO:0000256" key="7">
    <source>
        <dbReference type="ARBA" id="ARBA00023152"/>
    </source>
</evidence>
<dbReference type="Gene3D" id="3.30.390.10">
    <property type="entry name" value="Enolase-like, N-terminal domain"/>
    <property type="match status" value="1"/>
</dbReference>
<comment type="subcellular location">
    <subcellularLocation>
        <location evidence="9">Cytoplasm</location>
    </subcellularLocation>
    <subcellularLocation>
        <location evidence="9">Secreted</location>
    </subcellularLocation>
    <subcellularLocation>
        <location evidence="9">Cell surface</location>
    </subcellularLocation>
    <text evidence="9">Fractions of enolase are present in both the cytoplasm and on the cell surface.</text>
</comment>
<dbReference type="PANTHER" id="PTHR11902">
    <property type="entry name" value="ENOLASE"/>
    <property type="match status" value="1"/>
</dbReference>
<evidence type="ECO:0000256" key="2">
    <source>
        <dbReference type="ARBA" id="ARBA00009604"/>
    </source>
</evidence>
<name>A0A7X9DJN1_UNCKA</name>
<comment type="caution">
    <text evidence="15">The sequence shown here is derived from an EMBL/GenBank/DDBJ whole genome shotgun (WGS) entry which is preliminary data.</text>
</comment>
<feature type="binding site" evidence="9">
    <location>
        <position position="364"/>
    </location>
    <ligand>
        <name>(2R)-2-phosphoglycerate</name>
        <dbReference type="ChEBI" id="CHEBI:58289"/>
    </ligand>
</feature>
<dbReference type="SUPFAM" id="SSF51604">
    <property type="entry name" value="Enolase C-terminal domain-like"/>
    <property type="match status" value="1"/>
</dbReference>
<feature type="active site" description="Proton acceptor" evidence="9 10">
    <location>
        <position position="334"/>
    </location>
</feature>
<feature type="binding site" evidence="9 12">
    <location>
        <position position="282"/>
    </location>
    <ligand>
        <name>Mg(2+)</name>
        <dbReference type="ChEBI" id="CHEBI:18420"/>
    </ligand>
</feature>
<feature type="domain" description="Enolase C-terminal TIM barrel" evidence="13">
    <location>
        <begin position="137"/>
        <end position="409"/>
    </location>
</feature>
<feature type="binding site" evidence="11">
    <location>
        <position position="386"/>
    </location>
    <ligand>
        <name>substrate</name>
    </ligand>
</feature>
<dbReference type="Proteomes" id="UP000526033">
    <property type="component" value="Unassembled WGS sequence"/>
</dbReference>
<dbReference type="Pfam" id="PF03952">
    <property type="entry name" value="Enolase_N"/>
    <property type="match status" value="1"/>
</dbReference>
<dbReference type="GO" id="GO:0004634">
    <property type="term" value="F:phosphopyruvate hydratase activity"/>
    <property type="evidence" value="ECO:0007669"/>
    <property type="project" value="UniProtKB-UniRule"/>
</dbReference>
<dbReference type="PANTHER" id="PTHR11902:SF1">
    <property type="entry name" value="ENOLASE"/>
    <property type="match status" value="1"/>
</dbReference>
<comment type="pathway">
    <text evidence="1 9">Carbohydrate degradation; glycolysis; pyruvate from D-glyceraldehyde 3-phosphate: step 4/5.</text>
</comment>
<dbReference type="GO" id="GO:0000015">
    <property type="term" value="C:phosphopyruvate hydratase complex"/>
    <property type="evidence" value="ECO:0007669"/>
    <property type="project" value="InterPro"/>
</dbReference>
<dbReference type="GO" id="GO:0009986">
    <property type="term" value="C:cell surface"/>
    <property type="evidence" value="ECO:0007669"/>
    <property type="project" value="UniProtKB-SubCell"/>
</dbReference>
<evidence type="ECO:0000256" key="9">
    <source>
        <dbReference type="HAMAP-Rule" id="MF_00318"/>
    </source>
</evidence>
<feature type="active site" description="Proton donor" evidence="9 10">
    <location>
        <position position="203"/>
    </location>
</feature>
<dbReference type="PIRSF" id="PIRSF001400">
    <property type="entry name" value="Enolase"/>
    <property type="match status" value="1"/>
</dbReference>
<evidence type="ECO:0000256" key="6">
    <source>
        <dbReference type="ARBA" id="ARBA00022842"/>
    </source>
</evidence>
<dbReference type="InterPro" id="IPR020811">
    <property type="entry name" value="Enolase_N"/>
</dbReference>
<dbReference type="PRINTS" id="PR00148">
    <property type="entry name" value="ENOLASE"/>
</dbReference>
<dbReference type="InterPro" id="IPR029017">
    <property type="entry name" value="Enolase-like_N"/>
</dbReference>
<dbReference type="EC" id="4.2.1.11" evidence="3 9"/>
<dbReference type="SFLD" id="SFLDS00001">
    <property type="entry name" value="Enolase"/>
    <property type="match status" value="1"/>
</dbReference>
<dbReference type="SMART" id="SM01192">
    <property type="entry name" value="Enolase_C"/>
    <property type="match status" value="1"/>
</dbReference>
<feature type="binding site" evidence="9">
    <location>
        <position position="334"/>
    </location>
    <ligand>
        <name>(2R)-2-phosphoglycerate</name>
        <dbReference type="ChEBI" id="CHEBI:58289"/>
    </ligand>
</feature>
<dbReference type="InterPro" id="IPR036849">
    <property type="entry name" value="Enolase-like_C_sf"/>
</dbReference>
<evidence type="ECO:0000256" key="11">
    <source>
        <dbReference type="PIRSR" id="PIRSR001400-2"/>
    </source>
</evidence>
<evidence type="ECO:0000313" key="15">
    <source>
        <dbReference type="EMBL" id="NMB69673.1"/>
    </source>
</evidence>
<dbReference type="SUPFAM" id="SSF54826">
    <property type="entry name" value="Enolase N-terminal domain-like"/>
    <property type="match status" value="1"/>
</dbReference>
<dbReference type="Gene3D" id="3.20.20.120">
    <property type="entry name" value="Enolase-like C-terminal domain"/>
    <property type="match status" value="1"/>
</dbReference>
<dbReference type="SFLD" id="SFLDG00178">
    <property type="entry name" value="enolase"/>
    <property type="match status" value="1"/>
</dbReference>
<accession>A0A7X9DJN1</accession>
<comment type="cofactor">
    <cofactor evidence="9">
        <name>Mg(2+)</name>
        <dbReference type="ChEBI" id="CHEBI:18420"/>
    </cofactor>
    <text evidence="9">Binds a second Mg(2+) ion via substrate during catalysis.</text>
</comment>
<evidence type="ECO:0000256" key="12">
    <source>
        <dbReference type="PIRSR" id="PIRSR001400-3"/>
    </source>
</evidence>
<organism evidence="15 16">
    <name type="scientific">candidate division WWE3 bacterium</name>
    <dbReference type="NCBI Taxonomy" id="2053526"/>
    <lineage>
        <taxon>Bacteria</taxon>
        <taxon>Katanobacteria</taxon>
    </lineage>
</organism>
<comment type="catalytic activity">
    <reaction evidence="9">
        <text>(2R)-2-phosphoglycerate = phosphoenolpyruvate + H2O</text>
        <dbReference type="Rhea" id="RHEA:10164"/>
        <dbReference type="ChEBI" id="CHEBI:15377"/>
        <dbReference type="ChEBI" id="CHEBI:58289"/>
        <dbReference type="ChEBI" id="CHEBI:58702"/>
        <dbReference type="EC" id="4.2.1.11"/>
    </reaction>
</comment>
<dbReference type="InterPro" id="IPR020809">
    <property type="entry name" value="Enolase_CS"/>
</dbReference>
<keyword evidence="8 9" id="KW-0456">Lyase</keyword>
<dbReference type="SFLD" id="SFLDF00002">
    <property type="entry name" value="enolase"/>
    <property type="match status" value="1"/>
</dbReference>
<protein>
    <recommendedName>
        <fullName evidence="4 9">Enolase</fullName>
        <ecNumber evidence="3 9">4.2.1.11</ecNumber>
    </recommendedName>
    <alternativeName>
        <fullName evidence="9">2-phospho-D-glycerate hydro-lyase</fullName>
    </alternativeName>
    <alternativeName>
        <fullName evidence="9">2-phosphoglycerate dehydratase</fullName>
    </alternativeName>
</protein>
<comment type="similarity">
    <text evidence="2 9">Belongs to the enolase family.</text>
</comment>
<keyword evidence="15" id="KW-0670">Pyruvate</keyword>
<feature type="binding site" evidence="11">
    <location>
        <begin position="361"/>
        <end position="364"/>
    </location>
    <ligand>
        <name>substrate</name>
    </ligand>
</feature>
<dbReference type="GO" id="GO:0005576">
    <property type="term" value="C:extracellular region"/>
    <property type="evidence" value="ECO:0007669"/>
    <property type="project" value="UniProtKB-SubCell"/>
</dbReference>
<evidence type="ECO:0000256" key="8">
    <source>
        <dbReference type="ARBA" id="ARBA00023239"/>
    </source>
</evidence>
<evidence type="ECO:0000256" key="5">
    <source>
        <dbReference type="ARBA" id="ARBA00022525"/>
    </source>
</evidence>
<dbReference type="PROSITE" id="PS00164">
    <property type="entry name" value="ENOLASE"/>
    <property type="match status" value="1"/>
</dbReference>
<dbReference type="SMART" id="SM01193">
    <property type="entry name" value="Enolase_N"/>
    <property type="match status" value="1"/>
</dbReference>
<evidence type="ECO:0000313" key="16">
    <source>
        <dbReference type="Proteomes" id="UP000526033"/>
    </source>
</evidence>
<dbReference type="GO" id="GO:0006096">
    <property type="term" value="P:glycolytic process"/>
    <property type="evidence" value="ECO:0007669"/>
    <property type="project" value="UniProtKB-UniRule"/>
</dbReference>
<feature type="binding site" evidence="11">
    <location>
        <position position="162"/>
    </location>
    <ligand>
        <name>substrate</name>
    </ligand>
</feature>
<feature type="binding site" evidence="9 12">
    <location>
        <position position="239"/>
    </location>
    <ligand>
        <name>Mg(2+)</name>
        <dbReference type="ChEBI" id="CHEBI:18420"/>
    </ligand>
</feature>
<keyword evidence="7 9" id="KW-0324">Glycolysis</keyword>
<dbReference type="CDD" id="cd03313">
    <property type="entry name" value="enolase"/>
    <property type="match status" value="1"/>
</dbReference>
<evidence type="ECO:0000256" key="10">
    <source>
        <dbReference type="PIRSR" id="PIRSR001400-1"/>
    </source>
</evidence>
<gene>
    <name evidence="9 15" type="primary">eno</name>
    <name evidence="15" type="ORF">GYA27_00515</name>
</gene>
<feature type="binding site" evidence="9">
    <location>
        <position position="363"/>
    </location>
    <ligand>
        <name>(2R)-2-phosphoglycerate</name>
        <dbReference type="ChEBI" id="CHEBI:58289"/>
    </ligand>
</feature>
<dbReference type="InterPro" id="IPR020810">
    <property type="entry name" value="Enolase_C"/>
</dbReference>
<reference evidence="15 16" key="1">
    <citation type="journal article" date="2020" name="Biotechnol. Biofuels">
        <title>New insights from the biogas microbiome by comprehensive genome-resolved metagenomics of nearly 1600 species originating from multiple anaerobic digesters.</title>
        <authorList>
            <person name="Campanaro S."/>
            <person name="Treu L."/>
            <person name="Rodriguez-R L.M."/>
            <person name="Kovalovszki A."/>
            <person name="Ziels R.M."/>
            <person name="Maus I."/>
            <person name="Zhu X."/>
            <person name="Kougias P.G."/>
            <person name="Basile A."/>
            <person name="Luo G."/>
            <person name="Schluter A."/>
            <person name="Konstantinidis K.T."/>
            <person name="Angelidaki I."/>
        </authorList>
    </citation>
    <scope>NUCLEOTIDE SEQUENCE [LARGE SCALE GENOMIC DNA]</scope>
    <source>
        <strain evidence="15">AS27yjCOA_165</strain>
    </source>
</reference>
<dbReference type="InterPro" id="IPR000941">
    <property type="entry name" value="Enolase"/>
</dbReference>
<evidence type="ECO:0000256" key="3">
    <source>
        <dbReference type="ARBA" id="ARBA00012058"/>
    </source>
</evidence>
<dbReference type="EMBL" id="JAAZNL010000004">
    <property type="protein sequence ID" value="NMB69673.1"/>
    <property type="molecule type" value="Genomic_DNA"/>
</dbReference>
<comment type="function">
    <text evidence="9">Catalyzes the reversible conversion of 2-phosphoglycerate (2-PG) into phosphoenolpyruvate (PEP). It is essential for the degradation of carbohydrates via glycolysis.</text>
</comment>
<dbReference type="Pfam" id="PF00113">
    <property type="entry name" value="Enolase_C"/>
    <property type="match status" value="1"/>
</dbReference>
<feature type="binding site" evidence="11">
    <location>
        <position position="282"/>
    </location>
    <ligand>
        <name>substrate</name>
    </ligand>
</feature>
<feature type="binding site" evidence="9">
    <location>
        <position position="161"/>
    </location>
    <ligand>
        <name>(2R)-2-phosphoglycerate</name>
        <dbReference type="ChEBI" id="CHEBI:58289"/>
    </ligand>
</feature>
<keyword evidence="6 9" id="KW-0460">Magnesium</keyword>
<feature type="binding site" evidence="11">
    <location>
        <position position="309"/>
    </location>
    <ligand>
        <name>substrate</name>
    </ligand>
</feature>
<keyword evidence="9" id="KW-0963">Cytoplasm</keyword>
<feature type="binding site" evidence="11">
    <location>
        <position position="153"/>
    </location>
    <ligand>
        <name>substrate</name>
    </ligand>
</feature>